<evidence type="ECO:0000256" key="2">
    <source>
        <dbReference type="ARBA" id="ARBA00022771"/>
    </source>
</evidence>
<feature type="region of interest" description="Disordered" evidence="4">
    <location>
        <begin position="226"/>
        <end position="266"/>
    </location>
</feature>
<keyword evidence="6" id="KW-1185">Reference proteome</keyword>
<dbReference type="GO" id="GO:0006904">
    <property type="term" value="P:vesicle docking involved in exocytosis"/>
    <property type="evidence" value="ECO:0007669"/>
    <property type="project" value="TreeGrafter"/>
</dbReference>
<dbReference type="GO" id="GO:0048284">
    <property type="term" value="P:organelle fusion"/>
    <property type="evidence" value="ECO:0007669"/>
    <property type="project" value="TreeGrafter"/>
</dbReference>
<dbReference type="GO" id="GO:0007032">
    <property type="term" value="P:endosome organization"/>
    <property type="evidence" value="ECO:0007669"/>
    <property type="project" value="TreeGrafter"/>
</dbReference>
<dbReference type="InParanoid" id="C1EHK5"/>
<protein>
    <submittedName>
        <fullName evidence="5">Uncharacterized protein</fullName>
    </submittedName>
</protein>
<keyword evidence="1" id="KW-0479">Metal-binding</keyword>
<evidence type="ECO:0000256" key="4">
    <source>
        <dbReference type="SAM" id="MobiDB-lite"/>
    </source>
</evidence>
<dbReference type="RefSeq" id="XP_002506263.1">
    <property type="nucleotide sequence ID" value="XM_002506217.1"/>
</dbReference>
<evidence type="ECO:0000313" key="6">
    <source>
        <dbReference type="Proteomes" id="UP000002009"/>
    </source>
</evidence>
<feature type="compositionally biased region" description="Acidic residues" evidence="4">
    <location>
        <begin position="235"/>
        <end position="246"/>
    </location>
</feature>
<keyword evidence="2" id="KW-0863">Zinc-finger</keyword>
<dbReference type="GeneID" id="8248986"/>
<dbReference type="GO" id="GO:0030897">
    <property type="term" value="C:HOPS complex"/>
    <property type="evidence" value="ECO:0007669"/>
    <property type="project" value="TreeGrafter"/>
</dbReference>
<dbReference type="GO" id="GO:0008270">
    <property type="term" value="F:zinc ion binding"/>
    <property type="evidence" value="ECO:0007669"/>
    <property type="project" value="UniProtKB-KW"/>
</dbReference>
<keyword evidence="3" id="KW-0862">Zinc</keyword>
<dbReference type="GO" id="GO:0005768">
    <property type="term" value="C:endosome"/>
    <property type="evidence" value="ECO:0007669"/>
    <property type="project" value="TreeGrafter"/>
</dbReference>
<reference evidence="5 6" key="1">
    <citation type="journal article" date="2009" name="Science">
        <title>Green evolution and dynamic adaptations revealed by genomes of the marine picoeukaryotes Micromonas.</title>
        <authorList>
            <person name="Worden A.Z."/>
            <person name="Lee J.H."/>
            <person name="Mock T."/>
            <person name="Rouze P."/>
            <person name="Simmons M.P."/>
            <person name="Aerts A.L."/>
            <person name="Allen A.E."/>
            <person name="Cuvelier M.L."/>
            <person name="Derelle E."/>
            <person name="Everett M.V."/>
            <person name="Foulon E."/>
            <person name="Grimwood J."/>
            <person name="Gundlach H."/>
            <person name="Henrissat B."/>
            <person name="Napoli C."/>
            <person name="McDonald S.M."/>
            <person name="Parker M.S."/>
            <person name="Rombauts S."/>
            <person name="Salamov A."/>
            <person name="Von Dassow P."/>
            <person name="Badger J.H."/>
            <person name="Coutinho P.M."/>
            <person name="Demir E."/>
            <person name="Dubchak I."/>
            <person name="Gentemann C."/>
            <person name="Eikrem W."/>
            <person name="Gready J.E."/>
            <person name="John U."/>
            <person name="Lanier W."/>
            <person name="Lindquist E.A."/>
            <person name="Lucas S."/>
            <person name="Mayer K.F."/>
            <person name="Moreau H."/>
            <person name="Not F."/>
            <person name="Otillar R."/>
            <person name="Panaud O."/>
            <person name="Pangilinan J."/>
            <person name="Paulsen I."/>
            <person name="Piegu B."/>
            <person name="Poliakov A."/>
            <person name="Robbens S."/>
            <person name="Schmutz J."/>
            <person name="Toulza E."/>
            <person name="Wyss T."/>
            <person name="Zelensky A."/>
            <person name="Zhou K."/>
            <person name="Armbrust E.V."/>
            <person name="Bhattacharya D."/>
            <person name="Goodenough U.W."/>
            <person name="Van de Peer Y."/>
            <person name="Grigoriev I.V."/>
        </authorList>
    </citation>
    <scope>NUCLEOTIDE SEQUENCE [LARGE SCALE GENOMIC DNA]</scope>
    <source>
        <strain evidence="6">RCC299 / NOUM17</strain>
    </source>
</reference>
<dbReference type="GO" id="GO:0030674">
    <property type="term" value="F:protein-macromolecule adaptor activity"/>
    <property type="evidence" value="ECO:0007669"/>
    <property type="project" value="TreeGrafter"/>
</dbReference>
<organism evidence="5 6">
    <name type="scientific">Micromonas commoda (strain RCC299 / NOUM17 / CCMP2709)</name>
    <name type="common">Picoplanktonic green alga</name>
    <dbReference type="NCBI Taxonomy" id="296587"/>
    <lineage>
        <taxon>Eukaryota</taxon>
        <taxon>Viridiplantae</taxon>
        <taxon>Chlorophyta</taxon>
        <taxon>Mamiellophyceae</taxon>
        <taxon>Mamiellales</taxon>
        <taxon>Mamiellaceae</taxon>
        <taxon>Micromonas</taxon>
    </lineage>
</organism>
<dbReference type="GO" id="GO:0007033">
    <property type="term" value="P:vacuole organization"/>
    <property type="evidence" value="ECO:0007669"/>
    <property type="project" value="TreeGrafter"/>
</dbReference>
<dbReference type="eggNOG" id="KOG2034">
    <property type="taxonomic scope" value="Eukaryota"/>
</dbReference>
<dbReference type="STRING" id="296587.C1EHK5"/>
<dbReference type="AlphaFoldDB" id="C1EHK5"/>
<dbReference type="PANTHER" id="PTHR23323">
    <property type="entry name" value="VACUOLAR PROTEIN SORTING-ASSOCIATED PROTEIN"/>
    <property type="match status" value="1"/>
</dbReference>
<dbReference type="PANTHER" id="PTHR23323:SF26">
    <property type="entry name" value="VACUOLAR PROTEIN SORTING-ASSOCIATED PROTEIN 18 HOMOLOG"/>
    <property type="match status" value="1"/>
</dbReference>
<proteinExistence type="predicted"/>
<accession>C1EHK5</accession>
<name>C1EHK5_MICCC</name>
<sequence>MPPDARLAHARAFFDLDPATAVDAFVADDELDPARLATEVFERLFVAGLDESTDPRGAVAVGAARYLTHAVARGRGKVSIVDRRVHDLALRAFCRVYPADPSVLIGYVRDGAGTDWKTGEPLYDCAVATDLCERVGAVEVVICVHCDRGDHDAALALAMATSDDLALAKSVLDRAGRRSRSRFGASRRDIWRKIAAGVVARGFGAKVTEADVVEAADALRKYEETFGTRGGGEGADGDGDVEEEERTDPKLVEEEERTDPKLGTSRRAAEAYAVSRACAASSSYGDPSVRKRVVDRIVSLVEESDGELGVDDVLPLFPDFRVLDEWRDAVLNDLAARDGRVDAHVAAAAEARAKIDAAKRTLEELRTREAVIGWDEPCARCGGSVSSPPFSFHSFASEGNDPDDVDERCDLPKLYVFPCGMCFHATCLLESAVPRLGRRRRAEATALMDAIDVPLTFGLREMRRRLREKDGKAREGVVGDGGPEREGADAVARLDEILRERCPFCGEVEFSG</sequence>
<gene>
    <name evidence="5" type="ORF">MICPUN_52080</name>
</gene>
<dbReference type="KEGG" id="mis:MICPUN_52080"/>
<dbReference type="EMBL" id="CP001332">
    <property type="protein sequence ID" value="ACO67521.1"/>
    <property type="molecule type" value="Genomic_DNA"/>
</dbReference>
<dbReference type="OrthoDB" id="498989at2759"/>
<dbReference type="Proteomes" id="UP000002009">
    <property type="component" value="Chromosome 14"/>
</dbReference>
<evidence type="ECO:0000313" key="5">
    <source>
        <dbReference type="EMBL" id="ACO67521.1"/>
    </source>
</evidence>
<evidence type="ECO:0000256" key="1">
    <source>
        <dbReference type="ARBA" id="ARBA00022723"/>
    </source>
</evidence>
<evidence type="ECO:0000256" key="3">
    <source>
        <dbReference type="ARBA" id="ARBA00022833"/>
    </source>
</evidence>